<organism evidence="2 3">
    <name type="scientific">Lucilia cuprina</name>
    <name type="common">Green bottle fly</name>
    <name type="synonym">Australian sheep blowfly</name>
    <dbReference type="NCBI Taxonomy" id="7375"/>
    <lineage>
        <taxon>Eukaryota</taxon>
        <taxon>Metazoa</taxon>
        <taxon>Ecdysozoa</taxon>
        <taxon>Arthropoda</taxon>
        <taxon>Hexapoda</taxon>
        <taxon>Insecta</taxon>
        <taxon>Pterygota</taxon>
        <taxon>Neoptera</taxon>
        <taxon>Endopterygota</taxon>
        <taxon>Diptera</taxon>
        <taxon>Brachycera</taxon>
        <taxon>Muscomorpha</taxon>
        <taxon>Oestroidea</taxon>
        <taxon>Calliphoridae</taxon>
        <taxon>Luciliinae</taxon>
        <taxon>Lucilia</taxon>
    </lineage>
</organism>
<sequence length="891" mass="100146">MSEKMQTCAVQMEEDEEDSRATPERPPFSPIGSQISNEKDKDTHMPTVKTESIDIVEQNDNNRRSQEEEITPPTQTQETSKQEANKMPANTNDNQEVRVKAEPDLDEAHVVDYDMPLSKTPEKEHASTAAQSSDLETTRLLSNFPTVEAVNGNTFQMPTTNSVTDNTAKSALDVYLDGLATPIAPVRPRLRVKTEFSLIPPTPRREPSPQPNSLKNQSDSMETDQSPPPPPPLISSVTTTDGLADGIATPRISLAAINRLRVKNEFSTPVPDYNEDSSSLPSDYFNDLLETRETKRESGEVSSHSEDDSEDENIPADFFDDLLQDKLKERIEEARNNELEEKFSERLKELKRLQKEKRKKSKKQKKSKKKSRKRSRSRSASPSSNRMKEKQQQNVADSSNHDKIKRSRNSPPSHQETNTKAVTSSVFNREYLEDCLRVDQNIRVKTETSISDLDNNLIESGNLVENVEEIEEVLTPKQKRERAIKRATALLQHLKDTAGAEESNIFSSFPFVSTVRKLPTSHSYVQQQIYENRSPLHTINNVSYKFNSHTTRFNMEEWGLAALPTHAAKVAKLIGCDAQFIHTKLKTIKIPAKLKKVKQESGNKDQQENDEEEELIETSSSLYCNAMTQTDDLEEFDMQRKTKGYDIAIQVEPSVYSIGCQTLETQSPTENMHQDDDSPIMNIIRDLNENQLMAIHQFAELIRQPNVNASNAMEMYKIQMQIVEIYKISQIPSALATTQTQTINNYTTTCTTNTSPSLQRGNVQTPRESNQLTIQSVRGADGTQFSINDPRAKSAVYSQRIAKNTGAGSSSSTSSSSLSSSASTTYDSRYSAFAQPSHHGRSSPHETYSQGRSFANDNGSRSSSHQRQYGQKSQPPLPTTTKFYGRGGLRR</sequence>
<feature type="region of interest" description="Disordered" evidence="1">
    <location>
        <begin position="353"/>
        <end position="422"/>
    </location>
</feature>
<keyword evidence="3" id="KW-1185">Reference proteome</keyword>
<feature type="compositionally biased region" description="Basic and acidic residues" evidence="1">
    <location>
        <begin position="95"/>
        <end position="112"/>
    </location>
</feature>
<dbReference type="OMA" id="SPLHTIN"/>
<comment type="caution">
    <text evidence="2">The sequence shown here is derived from an EMBL/GenBank/DDBJ whole genome shotgun (WGS) entry which is preliminary data.</text>
</comment>
<feature type="region of interest" description="Disordered" evidence="1">
    <location>
        <begin position="1"/>
        <end position="137"/>
    </location>
</feature>
<feature type="region of interest" description="Disordered" evidence="1">
    <location>
        <begin position="293"/>
        <end position="315"/>
    </location>
</feature>
<feature type="region of interest" description="Disordered" evidence="1">
    <location>
        <begin position="195"/>
        <end position="241"/>
    </location>
</feature>
<accession>A0A0L0BYS9</accession>
<dbReference type="Proteomes" id="UP000037069">
    <property type="component" value="Unassembled WGS sequence"/>
</dbReference>
<name>A0A0L0BYS9_LUCCU</name>
<dbReference type="OrthoDB" id="8065655at2759"/>
<protein>
    <recommendedName>
        <fullName evidence="4">Protein panoramix</fullName>
    </recommendedName>
</protein>
<dbReference type="EMBL" id="JRES01001143">
    <property type="protein sequence ID" value="KNC25180.1"/>
    <property type="molecule type" value="Genomic_DNA"/>
</dbReference>
<feature type="compositionally biased region" description="Low complexity" evidence="1">
    <location>
        <begin position="809"/>
        <end position="831"/>
    </location>
</feature>
<evidence type="ECO:0000313" key="2">
    <source>
        <dbReference type="EMBL" id="KNC25180.1"/>
    </source>
</evidence>
<feature type="region of interest" description="Disordered" evidence="1">
    <location>
        <begin position="803"/>
        <end position="891"/>
    </location>
</feature>
<feature type="compositionally biased region" description="Basic residues" evidence="1">
    <location>
        <begin position="354"/>
        <end position="377"/>
    </location>
</feature>
<evidence type="ECO:0000256" key="1">
    <source>
        <dbReference type="SAM" id="MobiDB-lite"/>
    </source>
</evidence>
<gene>
    <name evidence="2" type="ORF">FF38_08239</name>
</gene>
<dbReference type="AlphaFoldDB" id="A0A0L0BYS9"/>
<dbReference type="STRING" id="7375.A0A0L0BYS9"/>
<feature type="compositionally biased region" description="Polar residues" evidence="1">
    <location>
        <begin position="128"/>
        <end position="137"/>
    </location>
</feature>
<reference evidence="2 3" key="1">
    <citation type="journal article" date="2015" name="Nat. Commun.">
        <title>Lucilia cuprina genome unlocks parasitic fly biology to underpin future interventions.</title>
        <authorList>
            <person name="Anstead C.A."/>
            <person name="Korhonen P.K."/>
            <person name="Young N.D."/>
            <person name="Hall R.S."/>
            <person name="Jex A.R."/>
            <person name="Murali S.C."/>
            <person name="Hughes D.S."/>
            <person name="Lee S.F."/>
            <person name="Perry T."/>
            <person name="Stroehlein A.J."/>
            <person name="Ansell B.R."/>
            <person name="Breugelmans B."/>
            <person name="Hofmann A."/>
            <person name="Qu J."/>
            <person name="Dugan S."/>
            <person name="Lee S.L."/>
            <person name="Chao H."/>
            <person name="Dinh H."/>
            <person name="Han Y."/>
            <person name="Doddapaneni H.V."/>
            <person name="Worley K.C."/>
            <person name="Muzny D.M."/>
            <person name="Ioannidis P."/>
            <person name="Waterhouse R.M."/>
            <person name="Zdobnov E.M."/>
            <person name="James P.J."/>
            <person name="Bagnall N.H."/>
            <person name="Kotze A.C."/>
            <person name="Gibbs R.A."/>
            <person name="Richards S."/>
            <person name="Batterham P."/>
            <person name="Gasser R.B."/>
        </authorList>
    </citation>
    <scope>NUCLEOTIDE SEQUENCE [LARGE SCALE GENOMIC DNA]</scope>
    <source>
        <strain evidence="2 3">LS</strain>
        <tissue evidence="2">Full body</tissue>
    </source>
</reference>
<evidence type="ECO:0008006" key="4">
    <source>
        <dbReference type="Google" id="ProtNLM"/>
    </source>
</evidence>
<feature type="compositionally biased region" description="Basic and acidic residues" evidence="1">
    <location>
        <begin position="293"/>
        <end position="306"/>
    </location>
</feature>
<evidence type="ECO:0000313" key="3">
    <source>
        <dbReference type="Proteomes" id="UP000037069"/>
    </source>
</evidence>
<feature type="compositionally biased region" description="Polar residues" evidence="1">
    <location>
        <begin position="845"/>
        <end position="882"/>
    </location>
</feature>
<feature type="region of interest" description="Disordered" evidence="1">
    <location>
        <begin position="748"/>
        <end position="770"/>
    </location>
</feature>
<feature type="compositionally biased region" description="Polar residues" evidence="1">
    <location>
        <begin position="212"/>
        <end position="225"/>
    </location>
</feature>
<proteinExistence type="predicted"/>
<feature type="compositionally biased region" description="Polar residues" evidence="1">
    <location>
        <begin position="409"/>
        <end position="422"/>
    </location>
</feature>
<feature type="compositionally biased region" description="Polar residues" evidence="1">
    <location>
        <begin position="755"/>
        <end position="770"/>
    </location>
</feature>
<feature type="compositionally biased region" description="Basic and acidic residues" evidence="1">
    <location>
        <begin position="597"/>
        <end position="607"/>
    </location>
</feature>
<feature type="region of interest" description="Disordered" evidence="1">
    <location>
        <begin position="596"/>
        <end position="615"/>
    </location>
</feature>